<accession>A0A0F4L7V3</accession>
<comment type="caution">
    <text evidence="1">The sequence shown here is derived from an EMBL/GenBank/DDBJ whole genome shotgun (WGS) entry which is preliminary data.</text>
</comment>
<keyword evidence="1" id="KW-0614">Plasmid</keyword>
<dbReference type="RefSeq" id="WP_046325802.1">
    <property type="nucleotide sequence ID" value="NZ_JBHTMT010000007.1"/>
</dbReference>
<organism evidence="1 2">
    <name type="scientific">Lactobacillus melliventris</name>
    <dbReference type="NCBI Taxonomy" id="1218507"/>
    <lineage>
        <taxon>Bacteria</taxon>
        <taxon>Bacillati</taxon>
        <taxon>Bacillota</taxon>
        <taxon>Bacilli</taxon>
        <taxon>Lactobacillales</taxon>
        <taxon>Lactobacillaceae</taxon>
        <taxon>Lactobacillus</taxon>
    </lineage>
</organism>
<dbReference type="AlphaFoldDB" id="A0A0F4L7V3"/>
<name>A0A0F4L7V3_9LACO</name>
<dbReference type="PATRIC" id="fig|1218507.3.peg.18"/>
<proteinExistence type="predicted"/>
<gene>
    <name evidence="1" type="ORF">JF74_18750</name>
</gene>
<sequence length="420" mass="48929">MKSNNSYSDEVNRLRNIAKAFKIDYNFNLISTSDYVNIHKFVKDIRAQIMQKEFSASIDRMKSPEFKHGKGISQSYFSYERAYVPYSIETLITKSFKSTKVSTFITRSGLSSIDLAFQVSIYFLHSVKNKLSSVSFYNYFETESLIYPKEHLGLIKNHNSTNFEKFLRLILKNDPEIIFIENPLAIPKVGTFNESRFLNTIEKLNPKKFRIIIFDSTLKGPLNNLEYLLNKLPGSYLIIDIVSGIKFYNLGLELSNLGITTIWCKDDYIRNQFKARSKVYRAMTGQTIEAVEESYLYPIFKNLKLVNDHYQAILRNSLVYQKQLYKSGIINKLLLTPIVTINNHWSGEQVNNTIHSIHDNLENRGLNLSTGDSFGFHLTRIQDIHTFDNKHWIRIAPGSFYSEVDDYIIKYLIKYSKRTY</sequence>
<evidence type="ECO:0000313" key="1">
    <source>
        <dbReference type="EMBL" id="KJY54700.1"/>
    </source>
</evidence>
<geneLocation type="plasmid" evidence="1">
    <name>pHma8p1</name>
</geneLocation>
<dbReference type="EMBL" id="JXLI01000019">
    <property type="protein sequence ID" value="KJY54700.1"/>
    <property type="molecule type" value="Genomic_DNA"/>
</dbReference>
<reference evidence="1 2" key="1">
    <citation type="submission" date="2015-01" db="EMBL/GenBank/DDBJ databases">
        <title>Comparative genomics of the lactic acid bacteria isolated from the honey bee gut.</title>
        <authorList>
            <person name="Ellegaard K.M."/>
            <person name="Tamarit D."/>
            <person name="Javelind E."/>
            <person name="Olofsson T."/>
            <person name="Andersson S.G."/>
            <person name="Vasquez A."/>
        </authorList>
    </citation>
    <scope>NUCLEOTIDE SEQUENCE [LARGE SCALE GENOMIC DNA]</scope>
    <source>
        <strain evidence="1 2">Hma8</strain>
        <plasmid evidence="1">pHma8p1</plasmid>
    </source>
</reference>
<evidence type="ECO:0000313" key="2">
    <source>
        <dbReference type="Proteomes" id="UP000033531"/>
    </source>
</evidence>
<protein>
    <recommendedName>
        <fullName evidence="3">Aminotransferase class I/classII domain-containing protein</fullName>
    </recommendedName>
</protein>
<dbReference type="Proteomes" id="UP000033531">
    <property type="component" value="Unassembled WGS sequence"/>
</dbReference>
<dbReference type="HOGENOM" id="CLU_653443_0_0_9"/>
<evidence type="ECO:0008006" key="3">
    <source>
        <dbReference type="Google" id="ProtNLM"/>
    </source>
</evidence>